<comment type="caution">
    <text evidence="1">The sequence shown here is derived from an EMBL/GenBank/DDBJ whole genome shotgun (WGS) entry which is preliminary data.</text>
</comment>
<name>A0ACC0BHM2_CATRO</name>
<proteinExistence type="predicted"/>
<gene>
    <name evidence="1" type="ORF">M9H77_12505</name>
</gene>
<sequence>MGFVIFITPFIKFTLFFIFDPFKTLIFHMALLATIKTLHSILVSRSARPNHYNTTVSNKTETTTGKRIYLLWLCRNRQWYTENGRCRTAAWNISFNGKNNTLRSRPQTEKDHRCLPSLSPLWLFSQKDQKRPNKNTTERSLSETT</sequence>
<dbReference type="EMBL" id="CM044703">
    <property type="protein sequence ID" value="KAI5672141.1"/>
    <property type="molecule type" value="Genomic_DNA"/>
</dbReference>
<evidence type="ECO:0000313" key="1">
    <source>
        <dbReference type="EMBL" id="KAI5672141.1"/>
    </source>
</evidence>
<reference evidence="2" key="1">
    <citation type="journal article" date="2023" name="Nat. Plants">
        <title>Single-cell RNA sequencing provides a high-resolution roadmap for understanding the multicellular compartmentation of specialized metabolism.</title>
        <authorList>
            <person name="Sun S."/>
            <person name="Shen X."/>
            <person name="Li Y."/>
            <person name="Li Y."/>
            <person name="Wang S."/>
            <person name="Li R."/>
            <person name="Zhang H."/>
            <person name="Shen G."/>
            <person name="Guo B."/>
            <person name="Wei J."/>
            <person name="Xu J."/>
            <person name="St-Pierre B."/>
            <person name="Chen S."/>
            <person name="Sun C."/>
        </authorList>
    </citation>
    <scope>NUCLEOTIDE SEQUENCE [LARGE SCALE GENOMIC DNA]</scope>
</reference>
<evidence type="ECO:0000313" key="2">
    <source>
        <dbReference type="Proteomes" id="UP001060085"/>
    </source>
</evidence>
<dbReference type="Proteomes" id="UP001060085">
    <property type="component" value="Linkage Group LG03"/>
</dbReference>
<accession>A0ACC0BHM2</accession>
<organism evidence="1 2">
    <name type="scientific">Catharanthus roseus</name>
    <name type="common">Madagascar periwinkle</name>
    <name type="synonym">Vinca rosea</name>
    <dbReference type="NCBI Taxonomy" id="4058"/>
    <lineage>
        <taxon>Eukaryota</taxon>
        <taxon>Viridiplantae</taxon>
        <taxon>Streptophyta</taxon>
        <taxon>Embryophyta</taxon>
        <taxon>Tracheophyta</taxon>
        <taxon>Spermatophyta</taxon>
        <taxon>Magnoliopsida</taxon>
        <taxon>eudicotyledons</taxon>
        <taxon>Gunneridae</taxon>
        <taxon>Pentapetalae</taxon>
        <taxon>asterids</taxon>
        <taxon>lamiids</taxon>
        <taxon>Gentianales</taxon>
        <taxon>Apocynaceae</taxon>
        <taxon>Rauvolfioideae</taxon>
        <taxon>Vinceae</taxon>
        <taxon>Catharanthinae</taxon>
        <taxon>Catharanthus</taxon>
    </lineage>
</organism>
<protein>
    <submittedName>
        <fullName evidence="1">Uncharacterized protein</fullName>
    </submittedName>
</protein>
<keyword evidence="2" id="KW-1185">Reference proteome</keyword>